<dbReference type="HOGENOM" id="CLU_003001_1_0_1"/>
<dbReference type="GeneID" id="9806885"/>
<feature type="domain" description="Calpain catalytic" evidence="4">
    <location>
        <begin position="50"/>
        <end position="372"/>
    </location>
</feature>
<dbReference type="GO" id="GO:0006508">
    <property type="term" value="P:proteolysis"/>
    <property type="evidence" value="ECO:0007669"/>
    <property type="project" value="UniProtKB-KW"/>
</dbReference>
<reference evidence="5" key="1">
    <citation type="submission" date="2007-07" db="EMBL/GenBank/DDBJ databases">
        <title>PCAP assembly of the Caenorhabditis remanei genome.</title>
        <authorList>
            <consortium name="The Caenorhabditis remanei Sequencing Consortium"/>
            <person name="Wilson R.K."/>
        </authorList>
    </citation>
    <scope>NUCLEOTIDE SEQUENCE [LARGE SCALE GENOMIC DNA]</scope>
    <source>
        <strain evidence="5">PB4641</strain>
    </source>
</reference>
<dbReference type="PROSITE" id="PS50203">
    <property type="entry name" value="CALPAIN_CAT"/>
    <property type="match status" value="1"/>
</dbReference>
<gene>
    <name evidence="5" type="ORF">CRE_20481</name>
</gene>
<evidence type="ECO:0000256" key="3">
    <source>
        <dbReference type="PROSITE-ProRule" id="PRU00239"/>
    </source>
</evidence>
<dbReference type="Pfam" id="PF00648">
    <property type="entry name" value="Peptidase_C2"/>
    <property type="match status" value="1"/>
</dbReference>
<dbReference type="Proteomes" id="UP000008281">
    <property type="component" value="Unassembled WGS sequence"/>
</dbReference>
<dbReference type="CTD" id="9806885"/>
<dbReference type="STRING" id="31234.E3N2T5"/>
<dbReference type="EMBL" id="DS268515">
    <property type="protein sequence ID" value="EFO84322.1"/>
    <property type="molecule type" value="Genomic_DNA"/>
</dbReference>
<dbReference type="PANTHER" id="PTHR10183:SF382">
    <property type="entry name" value="CALPAIN-15"/>
    <property type="match status" value="1"/>
</dbReference>
<keyword evidence="6" id="KW-1185">Reference proteome</keyword>
<dbReference type="PANTHER" id="PTHR10183">
    <property type="entry name" value="CALPAIN"/>
    <property type="match status" value="1"/>
</dbReference>
<feature type="active site" evidence="2 3">
    <location>
        <position position="129"/>
    </location>
</feature>
<feature type="active site" evidence="3">
    <location>
        <position position="292"/>
    </location>
</feature>
<dbReference type="RefSeq" id="XP_003097280.2">
    <property type="nucleotide sequence ID" value="XM_003097232.2"/>
</dbReference>
<dbReference type="OrthoDB" id="5868216at2759"/>
<protein>
    <recommendedName>
        <fullName evidence="4">Calpain catalytic domain-containing protein</fullName>
    </recommendedName>
</protein>
<dbReference type="Gene3D" id="3.90.70.10">
    <property type="entry name" value="Cysteine proteinases"/>
    <property type="match status" value="1"/>
</dbReference>
<dbReference type="OMA" id="NITDETH"/>
<dbReference type="PRINTS" id="PR00704">
    <property type="entry name" value="CALPAIN"/>
</dbReference>
<dbReference type="GO" id="GO:0004198">
    <property type="term" value="F:calcium-dependent cysteine-type endopeptidase activity"/>
    <property type="evidence" value="ECO:0007669"/>
    <property type="project" value="InterPro"/>
</dbReference>
<proteinExistence type="inferred from homology"/>
<dbReference type="KEGG" id="crq:GCK72_003717"/>
<keyword evidence="3" id="KW-0645">Protease</keyword>
<dbReference type="SMART" id="SM00230">
    <property type="entry name" value="CysPc"/>
    <property type="match status" value="1"/>
</dbReference>
<sequence>MSSKTFIEVDLKAEQARIDSIQAKFLEVGTEEDELKYQTIIQSCREFNTTFHDDEFPLTDESIGKQLNKNIQEQLKQVKTLDYLPPHMRQPMMEFVNNAIKIQWARAEYDSFWFDYNHFHVYQNSYGNCGLVASLSAISAHNSLIKFLFRDFEISPYGVYQVKLCLDGEWKIIVIDDFIPSLGQVFNTTGCYAGVDNDMIWASLIEKALAKLHGSYDIQDGFCDKLALTVLTGIPAINLIIKTFSNKRDELWEILKDASAKKFPMVCANKVTGEIDRKDRRPDILTKPHFRHAFTIMTCFEFGSNRVLKIRNPWGHNGEYTFNGKWTTPDGSWEIYKNDTENCGYWEMIGSFWIDFDELFTYFFDVSISRYRDCWSEIRLNMAIGGLYDDSQKMIKISVSEECDVCVSAVKPKYHKQRYHTWISIHRSDPSNPEKIDQVMLCEPIDRISEDVHLPPGDYFMIVSNFYESSKKEERVVAIHSSRAVTAQFCTWNPNVLVNVYQNVVAEKGEEIPNEKEEGASIKKYSSDTFVIVMAENCTDDKYLHVDTRCSKVEKSWLSRGDVFNHHYEDVISPKSRQILILMYRYKWIDQKGFPMKISYYLSNKKKKFWRLNTVEHFPSIAPTDYVHQTVLMN</sequence>
<dbReference type="FunCoup" id="E3N2T5">
    <property type="interactions" value="12"/>
</dbReference>
<dbReference type="InParanoid" id="E3N2T5"/>
<dbReference type="InterPro" id="IPR038765">
    <property type="entry name" value="Papain-like_cys_pep_sf"/>
</dbReference>
<dbReference type="SUPFAM" id="SSF54001">
    <property type="entry name" value="Cysteine proteinases"/>
    <property type="match status" value="1"/>
</dbReference>
<evidence type="ECO:0000313" key="5">
    <source>
        <dbReference type="EMBL" id="EFO84322.1"/>
    </source>
</evidence>
<name>E3N2T5_CAERE</name>
<feature type="active site" evidence="2">
    <location>
        <position position="289"/>
    </location>
</feature>
<dbReference type="InterPro" id="IPR001300">
    <property type="entry name" value="Peptidase_C2_calpain_cat"/>
</dbReference>
<evidence type="ECO:0000256" key="1">
    <source>
        <dbReference type="ARBA" id="ARBA00007623"/>
    </source>
</evidence>
<evidence type="ECO:0000259" key="4">
    <source>
        <dbReference type="PROSITE" id="PS50203"/>
    </source>
</evidence>
<dbReference type="AlphaFoldDB" id="E3N2T5"/>
<feature type="active site" evidence="2 3">
    <location>
        <position position="312"/>
    </location>
</feature>
<evidence type="ECO:0000256" key="2">
    <source>
        <dbReference type="PIRSR" id="PIRSR622684-1"/>
    </source>
</evidence>
<organism evidence="6">
    <name type="scientific">Caenorhabditis remanei</name>
    <name type="common">Caenorhabditis vulgaris</name>
    <dbReference type="NCBI Taxonomy" id="31234"/>
    <lineage>
        <taxon>Eukaryota</taxon>
        <taxon>Metazoa</taxon>
        <taxon>Ecdysozoa</taxon>
        <taxon>Nematoda</taxon>
        <taxon>Chromadorea</taxon>
        <taxon>Rhabditida</taxon>
        <taxon>Rhabditina</taxon>
        <taxon>Rhabditomorpha</taxon>
        <taxon>Rhabditoidea</taxon>
        <taxon>Rhabditidae</taxon>
        <taxon>Peloderinae</taxon>
        <taxon>Caenorhabditis</taxon>
    </lineage>
</organism>
<dbReference type="GO" id="GO:0005737">
    <property type="term" value="C:cytoplasm"/>
    <property type="evidence" value="ECO:0007669"/>
    <property type="project" value="TreeGrafter"/>
</dbReference>
<accession>E3N2T5</accession>
<comment type="similarity">
    <text evidence="1">Belongs to the peptidase C2 family.</text>
</comment>
<keyword evidence="3" id="KW-0378">Hydrolase</keyword>
<dbReference type="InterPro" id="IPR022684">
    <property type="entry name" value="Calpain_cysteine_protease"/>
</dbReference>
<dbReference type="eggNOG" id="KOG0045">
    <property type="taxonomic scope" value="Eukaryota"/>
</dbReference>
<evidence type="ECO:0000313" key="6">
    <source>
        <dbReference type="Proteomes" id="UP000008281"/>
    </source>
</evidence>
<keyword evidence="3" id="KW-0788">Thiol protease</keyword>